<evidence type="ECO:0000256" key="1">
    <source>
        <dbReference type="ARBA" id="ARBA00006479"/>
    </source>
</evidence>
<dbReference type="Gene3D" id="1.10.10.10">
    <property type="entry name" value="Winged helix-like DNA-binding domain superfamily/Winged helix DNA-binding domain"/>
    <property type="match status" value="1"/>
</dbReference>
<dbReference type="InterPro" id="IPR036388">
    <property type="entry name" value="WH-like_DNA-bd_sf"/>
</dbReference>
<dbReference type="EMBL" id="RMBX01000018">
    <property type="protein sequence ID" value="RPD38093.1"/>
    <property type="molecule type" value="Genomic_DNA"/>
</dbReference>
<keyword evidence="3" id="KW-1185">Reference proteome</keyword>
<organism evidence="2 3">
    <name type="scientific">Chitinophaga barathri</name>
    <dbReference type="NCBI Taxonomy" id="1647451"/>
    <lineage>
        <taxon>Bacteria</taxon>
        <taxon>Pseudomonadati</taxon>
        <taxon>Bacteroidota</taxon>
        <taxon>Chitinophagia</taxon>
        <taxon>Chitinophagales</taxon>
        <taxon>Chitinophagaceae</taxon>
        <taxon>Chitinophaga</taxon>
    </lineage>
</organism>
<dbReference type="InterPro" id="IPR049874">
    <property type="entry name" value="ROK_cs"/>
</dbReference>
<evidence type="ECO:0000313" key="3">
    <source>
        <dbReference type="Proteomes" id="UP000279089"/>
    </source>
</evidence>
<proteinExistence type="inferred from homology"/>
<dbReference type="Pfam" id="PF00480">
    <property type="entry name" value="ROK"/>
    <property type="match status" value="1"/>
</dbReference>
<protein>
    <submittedName>
        <fullName evidence="2">ROK family protein</fullName>
    </submittedName>
</protein>
<dbReference type="InterPro" id="IPR043129">
    <property type="entry name" value="ATPase_NBD"/>
</dbReference>
<gene>
    <name evidence="2" type="ORF">EG028_26625</name>
</gene>
<dbReference type="SUPFAM" id="SSF53067">
    <property type="entry name" value="Actin-like ATPase domain"/>
    <property type="match status" value="1"/>
</dbReference>
<dbReference type="PROSITE" id="PS01125">
    <property type="entry name" value="ROK"/>
    <property type="match status" value="1"/>
</dbReference>
<dbReference type="AlphaFoldDB" id="A0A3N4MRV3"/>
<comment type="caution">
    <text evidence="2">The sequence shown here is derived from an EMBL/GenBank/DDBJ whole genome shotgun (WGS) entry which is preliminary data.</text>
</comment>
<dbReference type="InterPro" id="IPR000600">
    <property type="entry name" value="ROK"/>
</dbReference>
<accession>A0A3N4MRV3</accession>
<comment type="similarity">
    <text evidence="1">Belongs to the ROK (NagC/XylR) family.</text>
</comment>
<dbReference type="Proteomes" id="UP000279089">
    <property type="component" value="Unassembled WGS sequence"/>
</dbReference>
<evidence type="ECO:0000313" key="2">
    <source>
        <dbReference type="EMBL" id="RPD38093.1"/>
    </source>
</evidence>
<dbReference type="Gene3D" id="3.30.420.40">
    <property type="match status" value="2"/>
</dbReference>
<dbReference type="PANTHER" id="PTHR18964:SF149">
    <property type="entry name" value="BIFUNCTIONAL UDP-N-ACETYLGLUCOSAMINE 2-EPIMERASE_N-ACETYLMANNOSAMINE KINASE"/>
    <property type="match status" value="1"/>
</dbReference>
<dbReference type="OrthoDB" id="9810372at2"/>
<dbReference type="PANTHER" id="PTHR18964">
    <property type="entry name" value="ROK (REPRESSOR, ORF, KINASE) FAMILY"/>
    <property type="match status" value="1"/>
</dbReference>
<reference evidence="3" key="1">
    <citation type="submission" date="2018-11" db="EMBL/GenBank/DDBJ databases">
        <title>Chitinophaga lutea sp.nov., isolate from arsenic contaminated soil.</title>
        <authorList>
            <person name="Zong Y."/>
        </authorList>
    </citation>
    <scope>NUCLEOTIDE SEQUENCE [LARGE SCALE GENOMIC DNA]</scope>
    <source>
        <strain evidence="3">YLT18</strain>
    </source>
</reference>
<name>A0A3N4MRV3_9BACT</name>
<sequence>MNVHLLNKSLFWFQKNNNRKQEQLKYKLLQHLYTSGPSPVAMLCDTLSISTPTAVKLLSEMNREKIVEKKGQGESIGGRRPDLFRLRRHVLFVLCIDIELFKTSMVIVDNNNNFITQVKSVAVPLSRNRSAFFESLLVHVRELIDSANIGSGWLIGCSIGMPGLINTQSGENFSYLLDETGRMSLREAFEQHLGLPVVIQNDVKGSALAELRVGHAKGKKNVLVILMDWGIGLGIIMDGKVQQGSSGFSGEMGHMPFAENGELCYCGKHGCLETVASGMTLSKIARQGILSGQNSIINDLSNKEVYRIETELIIRAANNGDQYSIQLLSNIGTNLGKGISILIQLFNPELVILSGKIAAARQYITLPMQQAINTYCMTQIREKTQIVSSELGDQSRLLGYAAEGISQFFDAMIAQAKAG</sequence>